<reference evidence="1" key="1">
    <citation type="submission" date="2020-08" db="EMBL/GenBank/DDBJ databases">
        <title>Multicomponent nature underlies the extraordinary mechanical properties of spider dragline silk.</title>
        <authorList>
            <person name="Kono N."/>
            <person name="Nakamura H."/>
            <person name="Mori M."/>
            <person name="Yoshida Y."/>
            <person name="Ohtoshi R."/>
            <person name="Malay A.D."/>
            <person name="Moran D.A.P."/>
            <person name="Tomita M."/>
            <person name="Numata K."/>
            <person name="Arakawa K."/>
        </authorList>
    </citation>
    <scope>NUCLEOTIDE SEQUENCE</scope>
</reference>
<accession>A0A8X6X235</accession>
<proteinExistence type="predicted"/>
<gene>
    <name evidence="1" type="ORF">TNIN_223621</name>
</gene>
<dbReference type="InterPro" id="IPR010920">
    <property type="entry name" value="LSM_dom_sf"/>
</dbReference>
<dbReference type="OrthoDB" id="10487832at2759"/>
<dbReference type="Gene3D" id="2.30.30.100">
    <property type="match status" value="1"/>
</dbReference>
<dbReference type="EMBL" id="BMAV01004443">
    <property type="protein sequence ID" value="GFY44860.1"/>
    <property type="molecule type" value="Genomic_DNA"/>
</dbReference>
<evidence type="ECO:0000313" key="1">
    <source>
        <dbReference type="EMBL" id="GFY44860.1"/>
    </source>
</evidence>
<evidence type="ECO:0000313" key="2">
    <source>
        <dbReference type="Proteomes" id="UP000886998"/>
    </source>
</evidence>
<organism evidence="1 2">
    <name type="scientific">Trichonephila inaurata madagascariensis</name>
    <dbReference type="NCBI Taxonomy" id="2747483"/>
    <lineage>
        <taxon>Eukaryota</taxon>
        <taxon>Metazoa</taxon>
        <taxon>Ecdysozoa</taxon>
        <taxon>Arthropoda</taxon>
        <taxon>Chelicerata</taxon>
        <taxon>Arachnida</taxon>
        <taxon>Araneae</taxon>
        <taxon>Araneomorphae</taxon>
        <taxon>Entelegynae</taxon>
        <taxon>Araneoidea</taxon>
        <taxon>Nephilidae</taxon>
        <taxon>Trichonephila</taxon>
        <taxon>Trichonephila inaurata</taxon>
    </lineage>
</organism>
<comment type="caution">
    <text evidence="1">The sequence shown here is derived from an EMBL/GenBank/DDBJ whole genome shotgun (WGS) entry which is preliminary data.</text>
</comment>
<dbReference type="Proteomes" id="UP000886998">
    <property type="component" value="Unassembled WGS sequence"/>
</dbReference>
<dbReference type="SUPFAM" id="SSF50182">
    <property type="entry name" value="Sm-like ribonucleoproteins"/>
    <property type="match status" value="1"/>
</dbReference>
<name>A0A8X6X235_9ARAC</name>
<dbReference type="AlphaFoldDB" id="A0A8X6X235"/>
<sequence>MSSVIESVPLLLINEFVEEVIKVYTKNGETFEGILMKDPEGGKSVLEGMHMSLKDVKAHFASGHTGNLESILIKGSRIREEEVVVDTKAGDNLPKLYRSTFHIYLIEFYPLAYI</sequence>
<protein>
    <submittedName>
        <fullName evidence="1">Uncharacterized protein</fullName>
    </submittedName>
</protein>
<keyword evidence="2" id="KW-1185">Reference proteome</keyword>